<dbReference type="KEGG" id="pbu:L21SP3_01358"/>
<evidence type="ECO:0000256" key="11">
    <source>
        <dbReference type="ARBA" id="ARBA00023316"/>
    </source>
</evidence>
<dbReference type="AlphaFoldDB" id="A0A1Q2HQ18"/>
<evidence type="ECO:0000256" key="14">
    <source>
        <dbReference type="PIRSR" id="PIRSR600715-1"/>
    </source>
</evidence>
<dbReference type="GO" id="GO:0051992">
    <property type="term" value="F:UDP-N-acetylmuramoyl-L-alanyl-D-glutamyl-meso-2,6-diaminopimelyl-D-alanyl-D-alanine:undecaprenyl-phosphate transferase activity"/>
    <property type="evidence" value="ECO:0007669"/>
    <property type="project" value="RHEA"/>
</dbReference>
<dbReference type="STRING" id="1940790.L21SP3_01358"/>
<protein>
    <recommendedName>
        <fullName evidence="12 13">Phospho-N-acetylmuramoyl-pentapeptide-transferase</fullName>
        <ecNumber evidence="12 13">2.7.8.13</ecNumber>
    </recommendedName>
    <alternativeName>
        <fullName evidence="12">UDP-MurNAc-pentapeptide phosphotransferase</fullName>
    </alternativeName>
</protein>
<feature type="transmembrane region" description="Helical" evidence="12">
    <location>
        <begin position="24"/>
        <end position="43"/>
    </location>
</feature>
<comment type="function">
    <text evidence="12">Catalyzes the initial step of the lipid cycle reactions in the biosynthesis of the cell wall peptidoglycan: transfers peptidoglycan precursor phospho-MurNAc-pentapeptide from UDP-MurNAc-pentapeptide onto the lipid carrier undecaprenyl phosphate, yielding undecaprenyl-pyrophosphoryl-MurNAc-pentapeptide, known as lipid I.</text>
</comment>
<keyword evidence="11 12" id="KW-0961">Cell wall biogenesis/degradation</keyword>
<keyword evidence="8 12" id="KW-1133">Transmembrane helix</keyword>
<keyword evidence="4 12" id="KW-0808">Transferase</keyword>
<dbReference type="HAMAP" id="MF_00038">
    <property type="entry name" value="MraY"/>
    <property type="match status" value="1"/>
</dbReference>
<comment type="subcellular location">
    <subcellularLocation>
        <location evidence="12">Cell membrane</location>
        <topology evidence="12">Multi-pass membrane protein</topology>
    </subcellularLocation>
    <subcellularLocation>
        <location evidence="1">Membrane</location>
        <topology evidence="1">Multi-pass membrane protein</topology>
    </subcellularLocation>
</comment>
<dbReference type="PANTHER" id="PTHR22926:SF5">
    <property type="entry name" value="PHOSPHO-N-ACETYLMURAMOYL-PENTAPEPTIDE-TRANSFERASE HOMOLOG"/>
    <property type="match status" value="1"/>
</dbReference>
<keyword evidence="12 14" id="KW-0479">Metal-binding</keyword>
<dbReference type="CDD" id="cd06852">
    <property type="entry name" value="GT_MraY"/>
    <property type="match status" value="1"/>
</dbReference>
<keyword evidence="12 14" id="KW-0460">Magnesium</keyword>
<dbReference type="Proteomes" id="UP000188273">
    <property type="component" value="Chromosome"/>
</dbReference>
<evidence type="ECO:0000313" key="15">
    <source>
        <dbReference type="EMBL" id="AQQ09552.1"/>
    </source>
</evidence>
<evidence type="ECO:0000256" key="7">
    <source>
        <dbReference type="ARBA" id="ARBA00022984"/>
    </source>
</evidence>
<dbReference type="GO" id="GO:0009252">
    <property type="term" value="P:peptidoglycan biosynthetic process"/>
    <property type="evidence" value="ECO:0007669"/>
    <property type="project" value="UniProtKB-UniRule"/>
</dbReference>
<feature type="transmembrane region" description="Helical" evidence="12">
    <location>
        <begin position="359"/>
        <end position="378"/>
    </location>
</feature>
<dbReference type="InterPro" id="IPR000715">
    <property type="entry name" value="Glycosyl_transferase_4"/>
</dbReference>
<dbReference type="EC" id="2.7.8.13" evidence="12 13"/>
<evidence type="ECO:0000256" key="1">
    <source>
        <dbReference type="ARBA" id="ARBA00004141"/>
    </source>
</evidence>
<feature type="transmembrane region" description="Helical" evidence="12">
    <location>
        <begin position="177"/>
        <end position="195"/>
    </location>
</feature>
<keyword evidence="16" id="KW-1185">Reference proteome</keyword>
<evidence type="ECO:0000256" key="13">
    <source>
        <dbReference type="NCBIfam" id="TIGR00445"/>
    </source>
</evidence>
<feature type="transmembrane region" description="Helical" evidence="12">
    <location>
        <begin position="102"/>
        <end position="120"/>
    </location>
</feature>
<dbReference type="InterPro" id="IPR003524">
    <property type="entry name" value="PNAcMuramoyl-5peptid_Trfase"/>
</dbReference>
<dbReference type="Pfam" id="PF00953">
    <property type="entry name" value="Glycos_transf_4"/>
    <property type="match status" value="1"/>
</dbReference>
<dbReference type="EMBL" id="CP019633">
    <property type="protein sequence ID" value="AQQ09552.1"/>
    <property type="molecule type" value="Genomic_DNA"/>
</dbReference>
<dbReference type="UniPathway" id="UPA00219"/>
<evidence type="ECO:0000256" key="6">
    <source>
        <dbReference type="ARBA" id="ARBA00022960"/>
    </source>
</evidence>
<proteinExistence type="inferred from homology"/>
<name>A0A1Q2HQ18_9BACT</name>
<reference evidence="16" key="1">
    <citation type="submission" date="2017-02" db="EMBL/GenBank/DDBJ databases">
        <title>Comparative genomics and description of representatives of a novel lineage of planctomycetes thriving in anoxic sediments.</title>
        <authorList>
            <person name="Spring S."/>
            <person name="Bunk B."/>
            <person name="Sproer C."/>
            <person name="Klenk H.-P."/>
        </authorList>
    </citation>
    <scope>NUCLEOTIDE SEQUENCE [LARGE SCALE GENOMIC DNA]</scope>
    <source>
        <strain evidence="16">L21-RPul-D3</strain>
    </source>
</reference>
<dbReference type="Pfam" id="PF10555">
    <property type="entry name" value="MraY_sig1"/>
    <property type="match status" value="1"/>
</dbReference>
<evidence type="ECO:0000256" key="3">
    <source>
        <dbReference type="ARBA" id="ARBA00022618"/>
    </source>
</evidence>
<evidence type="ECO:0000256" key="4">
    <source>
        <dbReference type="ARBA" id="ARBA00022679"/>
    </source>
</evidence>
<dbReference type="PROSITE" id="PS01348">
    <property type="entry name" value="MRAY_2"/>
    <property type="match status" value="1"/>
</dbReference>
<evidence type="ECO:0000313" key="16">
    <source>
        <dbReference type="Proteomes" id="UP000188273"/>
    </source>
</evidence>
<feature type="binding site" evidence="14">
    <location>
        <position position="282"/>
    </location>
    <ligand>
        <name>Mg(2+)</name>
        <dbReference type="ChEBI" id="CHEBI:18420"/>
    </ligand>
</feature>
<evidence type="ECO:0000256" key="5">
    <source>
        <dbReference type="ARBA" id="ARBA00022692"/>
    </source>
</evidence>
<keyword evidence="3 12" id="KW-0132">Cell division</keyword>
<feature type="transmembrane region" description="Helical" evidence="12">
    <location>
        <begin position="303"/>
        <end position="328"/>
    </location>
</feature>
<dbReference type="RefSeq" id="WP_077540136.1">
    <property type="nucleotide sequence ID" value="NZ_CP019633.1"/>
</dbReference>
<feature type="transmembrane region" description="Helical" evidence="12">
    <location>
        <begin position="207"/>
        <end position="228"/>
    </location>
</feature>
<keyword evidence="5 12" id="KW-0812">Transmembrane</keyword>
<gene>
    <name evidence="12 15" type="primary">mraY</name>
    <name evidence="15" type="ORF">L21SP3_01358</name>
</gene>
<keyword evidence="6 12" id="KW-0133">Cell shape</keyword>
<comment type="similarity">
    <text evidence="2 12">Belongs to the glycosyltransferase 4 family. MraY subfamily.</text>
</comment>
<evidence type="ECO:0000256" key="9">
    <source>
        <dbReference type="ARBA" id="ARBA00023136"/>
    </source>
</evidence>
<sequence length="381" mass="42860">MLFHLLNLFREQLESLGFYAYQEVTFRGLLAMITSFLVTFIFGKRIIKWLLSMKIKDVPDFNTKALNECMKNKRNTPTMGGIIILLSIFAGTLLWARLDNPFVRKAMFIMIWFGLLGGVDDWLKLKQKGKTRDGLLTHEKAIFQIAGALLVSLFVYFDLENIPDAPMLWLPFYKQGIHLPVWLFVILAFCYITATSNAVNLTDGMDGLAAGCTAVVAASLAFLCFVASEKMGRGSDMYWAKYLLLPHIPQAGELSVFFASMFGAILGFLWYNCSPAMVFMGDTGSLPLGAAVGYGALVTRNEVLLLIIGGVFMMELFSVMLQVGYFKYTKHKFGKGRRVFECAPLHHHFNLKGWKEEQVVVRFWLIGAICAAIAMLTLKIR</sequence>
<dbReference type="OrthoDB" id="9805475at2"/>
<accession>A0A1Q2HQ18</accession>
<comment type="pathway">
    <text evidence="12">Cell wall biogenesis; peptidoglycan biosynthesis.</text>
</comment>
<dbReference type="GO" id="GO:0051301">
    <property type="term" value="P:cell division"/>
    <property type="evidence" value="ECO:0007669"/>
    <property type="project" value="UniProtKB-KW"/>
</dbReference>
<keyword evidence="12" id="KW-1003">Cell membrane</keyword>
<organism evidence="15 16">
    <name type="scientific">Sedimentisphaera cyanobacteriorum</name>
    <dbReference type="NCBI Taxonomy" id="1940790"/>
    <lineage>
        <taxon>Bacteria</taxon>
        <taxon>Pseudomonadati</taxon>
        <taxon>Planctomycetota</taxon>
        <taxon>Phycisphaerae</taxon>
        <taxon>Sedimentisphaerales</taxon>
        <taxon>Sedimentisphaeraceae</taxon>
        <taxon>Sedimentisphaera</taxon>
    </lineage>
</organism>
<feature type="transmembrane region" description="Helical" evidence="12">
    <location>
        <begin position="141"/>
        <end position="157"/>
    </location>
</feature>
<dbReference type="GO" id="GO:0008963">
    <property type="term" value="F:phospho-N-acetylmuramoyl-pentapeptide-transferase activity"/>
    <property type="evidence" value="ECO:0007669"/>
    <property type="project" value="UniProtKB-UniRule"/>
</dbReference>
<dbReference type="GO" id="GO:0008360">
    <property type="term" value="P:regulation of cell shape"/>
    <property type="evidence" value="ECO:0007669"/>
    <property type="project" value="UniProtKB-KW"/>
</dbReference>
<feature type="binding site" evidence="14">
    <location>
        <position position="200"/>
    </location>
    <ligand>
        <name>Mg(2+)</name>
        <dbReference type="ChEBI" id="CHEBI:18420"/>
    </ligand>
</feature>
<evidence type="ECO:0000256" key="2">
    <source>
        <dbReference type="ARBA" id="ARBA00005583"/>
    </source>
</evidence>
<keyword evidence="9 12" id="KW-0472">Membrane</keyword>
<dbReference type="NCBIfam" id="TIGR00445">
    <property type="entry name" value="mraY"/>
    <property type="match status" value="1"/>
</dbReference>
<feature type="transmembrane region" description="Helical" evidence="12">
    <location>
        <begin position="78"/>
        <end position="96"/>
    </location>
</feature>
<keyword evidence="10 12" id="KW-0131">Cell cycle</keyword>
<evidence type="ECO:0000256" key="8">
    <source>
        <dbReference type="ARBA" id="ARBA00022989"/>
    </source>
</evidence>
<keyword evidence="7 12" id="KW-0573">Peptidoglycan synthesis</keyword>
<dbReference type="GO" id="GO:0046872">
    <property type="term" value="F:metal ion binding"/>
    <property type="evidence" value="ECO:0007669"/>
    <property type="project" value="UniProtKB-KW"/>
</dbReference>
<dbReference type="GO" id="GO:0071555">
    <property type="term" value="P:cell wall organization"/>
    <property type="evidence" value="ECO:0007669"/>
    <property type="project" value="UniProtKB-KW"/>
</dbReference>
<dbReference type="PROSITE" id="PS01347">
    <property type="entry name" value="MRAY_1"/>
    <property type="match status" value="1"/>
</dbReference>
<evidence type="ECO:0000256" key="12">
    <source>
        <dbReference type="HAMAP-Rule" id="MF_00038"/>
    </source>
</evidence>
<feature type="transmembrane region" description="Helical" evidence="12">
    <location>
        <begin position="248"/>
        <end position="271"/>
    </location>
</feature>
<comment type="cofactor">
    <cofactor evidence="12 14">
        <name>Mg(2+)</name>
        <dbReference type="ChEBI" id="CHEBI:18420"/>
    </cofactor>
</comment>
<dbReference type="PANTHER" id="PTHR22926">
    <property type="entry name" value="PHOSPHO-N-ACETYLMURAMOYL-PENTAPEPTIDE-TRANSFERASE"/>
    <property type="match status" value="1"/>
</dbReference>
<dbReference type="GO" id="GO:0005886">
    <property type="term" value="C:plasma membrane"/>
    <property type="evidence" value="ECO:0007669"/>
    <property type="project" value="UniProtKB-SubCell"/>
</dbReference>
<comment type="catalytic activity">
    <reaction evidence="12">
        <text>UDP-N-acetyl-alpha-D-muramoyl-L-alanyl-gamma-D-glutamyl-meso-2,6-diaminopimeloyl-D-alanyl-D-alanine + di-trans,octa-cis-undecaprenyl phosphate = di-trans,octa-cis-undecaprenyl diphospho-N-acetyl-alpha-D-muramoyl-L-alanyl-D-glutamyl-meso-2,6-diaminopimeloyl-D-alanyl-D-alanine + UMP</text>
        <dbReference type="Rhea" id="RHEA:28386"/>
        <dbReference type="ChEBI" id="CHEBI:57865"/>
        <dbReference type="ChEBI" id="CHEBI:60392"/>
        <dbReference type="ChEBI" id="CHEBI:61386"/>
        <dbReference type="ChEBI" id="CHEBI:61387"/>
        <dbReference type="EC" id="2.7.8.13"/>
    </reaction>
</comment>
<evidence type="ECO:0000256" key="10">
    <source>
        <dbReference type="ARBA" id="ARBA00023306"/>
    </source>
</evidence>
<dbReference type="InterPro" id="IPR018480">
    <property type="entry name" value="PNAcMuramoyl-5peptid_Trfase_CS"/>
</dbReference>